<sequence>MHYIMTFIWAFLLSQMINFVLHSLGGSEASINVLNPTIYAIVFTVVVILFSLTIGKSEPKEQVDHQ</sequence>
<dbReference type="EMBL" id="JAHLZN010000003">
    <property type="protein sequence ID" value="MBU6112926.1"/>
    <property type="molecule type" value="Genomic_DNA"/>
</dbReference>
<dbReference type="Proteomes" id="UP000770161">
    <property type="component" value="Unassembled WGS sequence"/>
</dbReference>
<dbReference type="Pfam" id="PF11151">
    <property type="entry name" value="DUF2929"/>
    <property type="match status" value="1"/>
</dbReference>
<dbReference type="InterPro" id="IPR021324">
    <property type="entry name" value="DUF2929"/>
</dbReference>
<organism evidence="3 5">
    <name type="scientific">Mammaliicoccus lentus</name>
    <name type="common">Staphylococcus lentus</name>
    <dbReference type="NCBI Taxonomy" id="42858"/>
    <lineage>
        <taxon>Bacteria</taxon>
        <taxon>Bacillati</taxon>
        <taxon>Bacillota</taxon>
        <taxon>Bacilli</taxon>
        <taxon>Bacillales</taxon>
        <taxon>Staphylococcaceae</taxon>
        <taxon>Mammaliicoccus</taxon>
    </lineage>
</organism>
<dbReference type="EMBL" id="CP118848">
    <property type="protein sequence ID" value="WHI60916.1"/>
    <property type="molecule type" value="Genomic_DNA"/>
</dbReference>
<evidence type="ECO:0000256" key="1">
    <source>
        <dbReference type="SAM" id="Phobius"/>
    </source>
</evidence>
<feature type="transmembrane region" description="Helical" evidence="1">
    <location>
        <begin position="37"/>
        <end position="55"/>
    </location>
</feature>
<evidence type="ECO:0000313" key="2">
    <source>
        <dbReference type="EMBL" id="MBU6112926.1"/>
    </source>
</evidence>
<evidence type="ECO:0000313" key="4">
    <source>
        <dbReference type="Proteomes" id="UP000770161"/>
    </source>
</evidence>
<protein>
    <submittedName>
        <fullName evidence="3">YjzD family protein</fullName>
    </submittedName>
</protein>
<dbReference type="RefSeq" id="WP_016999321.1">
    <property type="nucleotide sequence ID" value="NZ_CABIVY010000010.1"/>
</dbReference>
<evidence type="ECO:0000313" key="3">
    <source>
        <dbReference type="EMBL" id="WHI60916.1"/>
    </source>
</evidence>
<proteinExistence type="predicted"/>
<dbReference type="Proteomes" id="UP001223261">
    <property type="component" value="Chromosome"/>
</dbReference>
<feature type="transmembrane region" description="Helical" evidence="1">
    <location>
        <begin position="7"/>
        <end position="25"/>
    </location>
</feature>
<keyword evidence="4" id="KW-1185">Reference proteome</keyword>
<accession>A0AAP1WM31</accession>
<dbReference type="GeneID" id="99677264"/>
<keyword evidence="1" id="KW-0472">Membrane</keyword>
<keyword evidence="1" id="KW-0812">Transmembrane</keyword>
<name>A0AAP1WM31_MAMLE</name>
<dbReference type="AlphaFoldDB" id="A0AAP1WM31"/>
<gene>
    <name evidence="2" type="ORF">KQ656_03095</name>
    <name evidence="3" type="ORF">PYH69_04595</name>
</gene>
<keyword evidence="1" id="KW-1133">Transmembrane helix</keyword>
<evidence type="ECO:0000313" key="5">
    <source>
        <dbReference type="Proteomes" id="UP001223261"/>
    </source>
</evidence>
<reference evidence="3" key="2">
    <citation type="journal article" date="2023" name="Antibiotics">
        <title>Prevalence and Molecular Characterization of Methicillin-Resistant Staphylococci (MRS) and Mammaliicocci (MRM) in Dromedary Camels from Algeria: First Detection of SCCmec-mecC Hybrid in Methicillin-Resistant Mammaliicoccus lentus.</title>
        <authorList>
            <person name="Belhout C."/>
            <person name="Boyen F."/>
            <person name="Vereecke N."/>
            <person name="Theuns S."/>
            <person name="Taibi N."/>
            <person name="Stegger M."/>
            <person name="de la Fe-Rodriguez P.Y."/>
            <person name="Bouayad L."/>
            <person name="Elgroud R."/>
            <person name="Butaye P."/>
        </authorList>
    </citation>
    <scope>NUCLEOTIDE SEQUENCE</scope>
    <source>
        <strain evidence="3">7048</strain>
    </source>
</reference>
<reference evidence="2 4" key="1">
    <citation type="submission" date="2021-06" db="EMBL/GenBank/DDBJ databases">
        <title>Staphylococcus lentus K169 genome sequencing.</title>
        <authorList>
            <person name="Sundareshan S."/>
            <person name="Akhila D.S."/>
            <person name="Prachi D."/>
            <person name="Sivakumar R."/>
            <person name="Rajendhran J."/>
            <person name="Isloor S."/>
            <person name="Hegde N.R."/>
        </authorList>
    </citation>
    <scope>NUCLEOTIDE SEQUENCE [LARGE SCALE GENOMIC DNA]</scope>
    <source>
        <strain evidence="2 4">K169</strain>
    </source>
</reference>